<dbReference type="SUPFAM" id="SSF143422">
    <property type="entry name" value="Transposase IS200-like"/>
    <property type="match status" value="1"/>
</dbReference>
<evidence type="ECO:0000313" key="2">
    <source>
        <dbReference type="Proteomes" id="UP000011864"/>
    </source>
</evidence>
<dbReference type="PANTHER" id="PTHR34322">
    <property type="entry name" value="TRANSPOSASE, Y1_TNP DOMAIN-CONTAINING"/>
    <property type="match status" value="1"/>
</dbReference>
<dbReference type="eggNOG" id="COG1943">
    <property type="taxonomic scope" value="Bacteria"/>
</dbReference>
<dbReference type="Proteomes" id="UP000011864">
    <property type="component" value="Chromosome"/>
</dbReference>
<dbReference type="KEGG" id="gps:C427_2277"/>
<dbReference type="InterPro" id="IPR036515">
    <property type="entry name" value="Transposase_17_sf"/>
</dbReference>
<name>M4RLD4_9ALTE</name>
<dbReference type="PATRIC" id="fig|1129794.4.peg.2254"/>
<dbReference type="HOGENOM" id="CLU_053827_1_1_6"/>
<protein>
    <recommendedName>
        <fullName evidence="3">Transposase IS200-like domain-containing protein</fullName>
    </recommendedName>
</protein>
<dbReference type="STRING" id="1129794.C427_2277"/>
<gene>
    <name evidence="1" type="ORF">C427_2277</name>
</gene>
<sequence>MLWLPLVFAIGICAYAVMSNHVHWVLCVDKDKDKDKDMSWSDKQVVGRWHRLHRGTLLSQKFMRNELLSESEWISLKETITIYRQRLYDISWLMASLSEPIARQANKEDGCTGRFYSLPSLALTLRAS</sequence>
<dbReference type="GO" id="GO:0006313">
    <property type="term" value="P:DNA transposition"/>
    <property type="evidence" value="ECO:0007669"/>
    <property type="project" value="InterPro"/>
</dbReference>
<proteinExistence type="predicted"/>
<dbReference type="GO" id="GO:0003677">
    <property type="term" value="F:DNA binding"/>
    <property type="evidence" value="ECO:0007669"/>
    <property type="project" value="InterPro"/>
</dbReference>
<dbReference type="Gene3D" id="3.30.70.1290">
    <property type="entry name" value="Transposase IS200-like"/>
    <property type="match status" value="1"/>
</dbReference>
<dbReference type="PANTHER" id="PTHR34322:SF2">
    <property type="entry name" value="TRANSPOSASE IS200-LIKE DOMAIN-CONTAINING PROTEIN"/>
    <property type="match status" value="1"/>
</dbReference>
<reference evidence="1 2" key="1">
    <citation type="journal article" date="2013" name="Genome Announc.">
        <title>Complete Genome Sequence of Glaciecola psychrophila Strain 170T.</title>
        <authorList>
            <person name="Yin J."/>
            <person name="Chen J."/>
            <person name="Liu G."/>
            <person name="Yu Y."/>
            <person name="Song L."/>
            <person name="Wang X."/>
            <person name="Qu X."/>
        </authorList>
    </citation>
    <scope>NUCLEOTIDE SEQUENCE [LARGE SCALE GENOMIC DNA]</scope>
    <source>
        <strain evidence="1 2">170</strain>
    </source>
</reference>
<dbReference type="EMBL" id="CP003837">
    <property type="protein sequence ID" value="AGH44386.1"/>
    <property type="molecule type" value="Genomic_DNA"/>
</dbReference>
<accession>M4RLD4</accession>
<dbReference type="GO" id="GO:0004803">
    <property type="term" value="F:transposase activity"/>
    <property type="evidence" value="ECO:0007669"/>
    <property type="project" value="InterPro"/>
</dbReference>
<keyword evidence="2" id="KW-1185">Reference proteome</keyword>
<dbReference type="AlphaFoldDB" id="M4RLD4"/>
<evidence type="ECO:0000313" key="1">
    <source>
        <dbReference type="EMBL" id="AGH44386.1"/>
    </source>
</evidence>
<evidence type="ECO:0008006" key="3">
    <source>
        <dbReference type="Google" id="ProtNLM"/>
    </source>
</evidence>
<organism evidence="1 2">
    <name type="scientific">Paraglaciecola psychrophila 170</name>
    <dbReference type="NCBI Taxonomy" id="1129794"/>
    <lineage>
        <taxon>Bacteria</taxon>
        <taxon>Pseudomonadati</taxon>
        <taxon>Pseudomonadota</taxon>
        <taxon>Gammaproteobacteria</taxon>
        <taxon>Alteromonadales</taxon>
        <taxon>Alteromonadaceae</taxon>
        <taxon>Paraglaciecola</taxon>
    </lineage>
</organism>